<protein>
    <submittedName>
        <fullName evidence="7">LLM class flavin-dependent oxidoreductase</fullName>
    </submittedName>
</protein>
<keyword evidence="4" id="KW-0503">Monooxygenase</keyword>
<dbReference type="RefSeq" id="WP_250944918.1">
    <property type="nucleotide sequence ID" value="NZ_JAMQAY010000003.1"/>
</dbReference>
<dbReference type="InterPro" id="IPR051260">
    <property type="entry name" value="Diverse_substr_monoxygenases"/>
</dbReference>
<reference evidence="7 8" key="1">
    <citation type="submission" date="2022-06" db="EMBL/GenBank/DDBJ databases">
        <authorList>
            <person name="Sun Q."/>
        </authorList>
    </citation>
    <scope>NUCLEOTIDE SEQUENCE [LARGE SCALE GENOMIC DNA]</scope>
    <source>
        <strain evidence="7 8">S153</strain>
    </source>
</reference>
<evidence type="ECO:0000313" key="7">
    <source>
        <dbReference type="EMBL" id="MCM2401450.1"/>
    </source>
</evidence>
<keyword evidence="1" id="KW-0285">Flavoprotein</keyword>
<dbReference type="EMBL" id="JAMQAY010000003">
    <property type="protein sequence ID" value="MCM2401450.1"/>
    <property type="molecule type" value="Genomic_DNA"/>
</dbReference>
<sequence length="468" mass="52294">MTKTIHFNAFDMNCVGHQSPGLWAHPRDRSWKYKDLDYWQDLARTLESGIFDGIFIADVIGYYDVYKGDNYHAIHQAAQIPVNDPLQLAAPIALATEHLGIGITASTSFEHPYTFARRLATADHHTKGRVGWNIVTSYLESGAKNIGQAGLQRHDNRYDIANEYLEVIYKLLEGSWEDGAVVRDRENRVFTLPEKVHEIGHKGKYFDVPGYALTEPSPQRTPVLYQAGASGAGKKFAAEHAECVFVAAQTKTILRNYVADVTTRATAAGRTRDSLKIYNLLTIIVDETDERAKAKFREYLDYVSYDGSLVFMSGWTGIDFSRYRPDDLVRKVETNAIHSAVESLSEGDPNKRWTIRELAEWGGVGGMGPVVVGSPATVADELQQWVEETGVDGFNLAYAVTPETFENIVGYLVPELQKRGVYPTEYRPGTLREKLFGRGARLEAPHPGARYRDIEAIKRSEALLPTGS</sequence>
<keyword evidence="3" id="KW-0560">Oxidoreductase</keyword>
<evidence type="ECO:0000256" key="4">
    <source>
        <dbReference type="ARBA" id="ARBA00023033"/>
    </source>
</evidence>
<keyword evidence="2" id="KW-0288">FMN</keyword>
<dbReference type="PANTHER" id="PTHR30011">
    <property type="entry name" value="ALKANESULFONATE MONOOXYGENASE-RELATED"/>
    <property type="match status" value="1"/>
</dbReference>
<dbReference type="PANTHER" id="PTHR30011:SF16">
    <property type="entry name" value="C2H2 FINGER DOMAIN TRANSCRIPTION FACTOR (EUROFUNG)-RELATED"/>
    <property type="match status" value="1"/>
</dbReference>
<dbReference type="InterPro" id="IPR016215">
    <property type="entry name" value="NTA_MOA"/>
</dbReference>
<dbReference type="PIRSF" id="PIRSF000337">
    <property type="entry name" value="NTA_MOA"/>
    <property type="match status" value="1"/>
</dbReference>
<dbReference type="InterPro" id="IPR011251">
    <property type="entry name" value="Luciferase-like_dom"/>
</dbReference>
<dbReference type="InterPro" id="IPR036661">
    <property type="entry name" value="Luciferase-like_sf"/>
</dbReference>
<organism evidence="7 8">
    <name type="scientific">Ciceribacter sichuanensis</name>
    <dbReference type="NCBI Taxonomy" id="2949647"/>
    <lineage>
        <taxon>Bacteria</taxon>
        <taxon>Pseudomonadati</taxon>
        <taxon>Pseudomonadota</taxon>
        <taxon>Alphaproteobacteria</taxon>
        <taxon>Hyphomicrobiales</taxon>
        <taxon>Rhizobiaceae</taxon>
        <taxon>Ciceribacter</taxon>
    </lineage>
</organism>
<proteinExistence type="inferred from homology"/>
<dbReference type="NCBIfam" id="TIGR03860">
    <property type="entry name" value="FMN_nitrolo"/>
    <property type="match status" value="1"/>
</dbReference>
<keyword evidence="8" id="KW-1185">Reference proteome</keyword>
<evidence type="ECO:0000256" key="2">
    <source>
        <dbReference type="ARBA" id="ARBA00022643"/>
    </source>
</evidence>
<dbReference type="Gene3D" id="3.20.20.30">
    <property type="entry name" value="Luciferase-like domain"/>
    <property type="match status" value="1"/>
</dbReference>
<name>A0ABT0V6E1_9HYPH</name>
<comment type="similarity">
    <text evidence="5">Belongs to the NtaA/SnaA/DszA monooxygenase family.</text>
</comment>
<evidence type="ECO:0000256" key="3">
    <source>
        <dbReference type="ARBA" id="ARBA00023002"/>
    </source>
</evidence>
<evidence type="ECO:0000259" key="6">
    <source>
        <dbReference type="Pfam" id="PF00296"/>
    </source>
</evidence>
<dbReference type="SUPFAM" id="SSF51679">
    <property type="entry name" value="Bacterial luciferase-like"/>
    <property type="match status" value="1"/>
</dbReference>
<feature type="domain" description="Luciferase-like" evidence="6">
    <location>
        <begin position="26"/>
        <end position="392"/>
    </location>
</feature>
<dbReference type="Proteomes" id="UP001155079">
    <property type="component" value="Unassembled WGS sequence"/>
</dbReference>
<gene>
    <name evidence="7" type="ORF">NBH20_09805</name>
</gene>
<evidence type="ECO:0000256" key="5">
    <source>
        <dbReference type="ARBA" id="ARBA00033748"/>
    </source>
</evidence>
<accession>A0ABT0V6E1</accession>
<evidence type="ECO:0000256" key="1">
    <source>
        <dbReference type="ARBA" id="ARBA00022630"/>
    </source>
</evidence>
<comment type="caution">
    <text evidence="7">The sequence shown here is derived from an EMBL/GenBank/DDBJ whole genome shotgun (WGS) entry which is preliminary data.</text>
</comment>
<evidence type="ECO:0000313" key="8">
    <source>
        <dbReference type="Proteomes" id="UP001155079"/>
    </source>
</evidence>
<dbReference type="Pfam" id="PF00296">
    <property type="entry name" value="Bac_luciferase"/>
    <property type="match status" value="1"/>
</dbReference>